<name>A0A9Q0JFN6_9ROSI</name>
<dbReference type="Pfam" id="PF14111">
    <property type="entry name" value="DUF4283"/>
    <property type="match status" value="1"/>
</dbReference>
<dbReference type="Proteomes" id="UP001141552">
    <property type="component" value="Unassembled WGS sequence"/>
</dbReference>
<accession>A0A9Q0JFN6</accession>
<gene>
    <name evidence="2" type="ORF">Tsubulata_006770</name>
</gene>
<reference evidence="2" key="2">
    <citation type="journal article" date="2023" name="Plants (Basel)">
        <title>Annotation of the Turnera subulata (Passifloraceae) Draft Genome Reveals the S-Locus Evolved after the Divergence of Turneroideae from Passifloroideae in a Stepwise Manner.</title>
        <authorList>
            <person name="Henning P.M."/>
            <person name="Roalson E.H."/>
            <person name="Mir W."/>
            <person name="McCubbin A.G."/>
            <person name="Shore J.S."/>
        </authorList>
    </citation>
    <scope>NUCLEOTIDE SEQUENCE</scope>
    <source>
        <strain evidence="2">F60SS</strain>
    </source>
</reference>
<protein>
    <recommendedName>
        <fullName evidence="1">DUF4283 domain-containing protein</fullName>
    </recommendedName>
</protein>
<evidence type="ECO:0000313" key="3">
    <source>
        <dbReference type="Proteomes" id="UP001141552"/>
    </source>
</evidence>
<sequence>MDFVNGNRLHLSFELDKEYYKQMCAPWRESVILKVIGSDIGYKALHTPLLQVWKPSGSLVLLDLGQGCFLASLHQLEDVEKVIKKEPWMVQGHYLTIRP</sequence>
<dbReference type="AlphaFoldDB" id="A0A9Q0JFN6"/>
<comment type="caution">
    <text evidence="2">The sequence shown here is derived from an EMBL/GenBank/DDBJ whole genome shotgun (WGS) entry which is preliminary data.</text>
</comment>
<dbReference type="PANTHER" id="PTHR31286:SF99">
    <property type="entry name" value="DUF4283 DOMAIN-CONTAINING PROTEIN"/>
    <property type="match status" value="1"/>
</dbReference>
<evidence type="ECO:0000313" key="2">
    <source>
        <dbReference type="EMBL" id="KAJ4838905.1"/>
    </source>
</evidence>
<proteinExistence type="predicted"/>
<evidence type="ECO:0000259" key="1">
    <source>
        <dbReference type="Pfam" id="PF14111"/>
    </source>
</evidence>
<dbReference type="InterPro" id="IPR040256">
    <property type="entry name" value="At4g02000-like"/>
</dbReference>
<dbReference type="EMBL" id="JAKUCV010003446">
    <property type="protein sequence ID" value="KAJ4838905.1"/>
    <property type="molecule type" value="Genomic_DNA"/>
</dbReference>
<dbReference type="PANTHER" id="PTHR31286">
    <property type="entry name" value="GLYCINE-RICH CELL WALL STRUCTURAL PROTEIN 1.8-LIKE"/>
    <property type="match status" value="1"/>
</dbReference>
<organism evidence="2 3">
    <name type="scientific">Turnera subulata</name>
    <dbReference type="NCBI Taxonomy" id="218843"/>
    <lineage>
        <taxon>Eukaryota</taxon>
        <taxon>Viridiplantae</taxon>
        <taxon>Streptophyta</taxon>
        <taxon>Embryophyta</taxon>
        <taxon>Tracheophyta</taxon>
        <taxon>Spermatophyta</taxon>
        <taxon>Magnoliopsida</taxon>
        <taxon>eudicotyledons</taxon>
        <taxon>Gunneridae</taxon>
        <taxon>Pentapetalae</taxon>
        <taxon>rosids</taxon>
        <taxon>fabids</taxon>
        <taxon>Malpighiales</taxon>
        <taxon>Passifloraceae</taxon>
        <taxon>Turnera</taxon>
    </lineage>
</organism>
<feature type="domain" description="DUF4283" evidence="1">
    <location>
        <begin position="26"/>
        <end position="97"/>
    </location>
</feature>
<keyword evidence="3" id="KW-1185">Reference proteome</keyword>
<reference evidence="2" key="1">
    <citation type="submission" date="2022-02" db="EMBL/GenBank/DDBJ databases">
        <authorList>
            <person name="Henning P.M."/>
            <person name="McCubbin A.G."/>
            <person name="Shore J.S."/>
        </authorList>
    </citation>
    <scope>NUCLEOTIDE SEQUENCE</scope>
    <source>
        <strain evidence="2">F60SS</strain>
        <tissue evidence="2">Leaves</tissue>
    </source>
</reference>
<dbReference type="OrthoDB" id="1937106at2759"/>
<dbReference type="InterPro" id="IPR025558">
    <property type="entry name" value="DUF4283"/>
</dbReference>